<organism evidence="2 3">
    <name type="scientific">uncultured phage cr85_1</name>
    <dbReference type="NCBI Taxonomy" id="2772074"/>
    <lineage>
        <taxon>Viruses</taxon>
        <taxon>Duplodnaviria</taxon>
        <taxon>Heunggongvirae</taxon>
        <taxon>Uroviricota</taxon>
        <taxon>Caudoviricetes</taxon>
        <taxon>Crassvirales</taxon>
        <taxon>Steigviridae</taxon>
        <taxon>Asinivirinae</taxon>
        <taxon>Kahnovirus</taxon>
        <taxon>Kahnovirus oralis</taxon>
    </lineage>
</organism>
<keyword evidence="1" id="KW-0479">Metal-binding</keyword>
<dbReference type="KEGG" id="vg:65130116"/>
<dbReference type="GeneID" id="65130116"/>
<evidence type="ECO:0000313" key="2">
    <source>
        <dbReference type="EMBL" id="QOR59530.1"/>
    </source>
</evidence>
<dbReference type="GO" id="GO:0046872">
    <property type="term" value="F:metal ion binding"/>
    <property type="evidence" value="ECO:0007669"/>
    <property type="project" value="UniProtKB-KW"/>
</dbReference>
<dbReference type="Proteomes" id="UP000593882">
    <property type="component" value="Segment"/>
</dbReference>
<accession>A0A7M1S2B6</accession>
<evidence type="ECO:0000256" key="1">
    <source>
        <dbReference type="ARBA" id="ARBA00022723"/>
    </source>
</evidence>
<dbReference type="EMBL" id="MT774390">
    <property type="protein sequence ID" value="QOR59530.1"/>
    <property type="molecule type" value="Genomic_DNA"/>
</dbReference>
<name>A0A7M1S2B6_9CAUD</name>
<keyword evidence="3" id="KW-1185">Reference proteome</keyword>
<dbReference type="RefSeq" id="YP_010111688.1">
    <property type="nucleotide sequence ID" value="NC_055883.1"/>
</dbReference>
<dbReference type="InterPro" id="IPR018527">
    <property type="entry name" value="Rubredoxin_Fe_BS"/>
</dbReference>
<proteinExistence type="predicted"/>
<evidence type="ECO:0000313" key="3">
    <source>
        <dbReference type="Proteomes" id="UP000593882"/>
    </source>
</evidence>
<sequence length="58" mass="6845">MEEETITIPVEEYNHLLKLKGYIQNWDVRNIWECPKCGTYNPEGYICIECKYDNSSGI</sequence>
<reference evidence="2 3" key="1">
    <citation type="submission" date="2020-07" db="EMBL/GenBank/DDBJ databases">
        <title>Taxonomic proposal: Crassvirales, a new order of highly abundant and diverse bacterial viruses.</title>
        <authorList>
            <person name="Shkoporov A.N."/>
            <person name="Stockdale S.R."/>
            <person name="Guerin E."/>
            <person name="Ross R.P."/>
            <person name="Hill C."/>
        </authorList>
    </citation>
    <scope>NUCLEOTIDE SEQUENCE [LARGE SCALE GENOMIC DNA]</scope>
</reference>
<dbReference type="PROSITE" id="PS00202">
    <property type="entry name" value="RUBREDOXIN"/>
    <property type="match status" value="1"/>
</dbReference>
<protein>
    <submittedName>
        <fullName evidence="2">Uncharacterized protein</fullName>
    </submittedName>
</protein>